<gene>
    <name evidence="2" type="ORF">DACRYDRAFT_22610</name>
</gene>
<accession>M5G007</accession>
<reference evidence="2 3" key="1">
    <citation type="journal article" date="2012" name="Science">
        <title>The Paleozoic origin of enzymatic lignin decomposition reconstructed from 31 fungal genomes.</title>
        <authorList>
            <person name="Floudas D."/>
            <person name="Binder M."/>
            <person name="Riley R."/>
            <person name="Barry K."/>
            <person name="Blanchette R.A."/>
            <person name="Henrissat B."/>
            <person name="Martinez A.T."/>
            <person name="Otillar R."/>
            <person name="Spatafora J.W."/>
            <person name="Yadav J.S."/>
            <person name="Aerts A."/>
            <person name="Benoit I."/>
            <person name="Boyd A."/>
            <person name="Carlson A."/>
            <person name="Copeland A."/>
            <person name="Coutinho P.M."/>
            <person name="de Vries R.P."/>
            <person name="Ferreira P."/>
            <person name="Findley K."/>
            <person name="Foster B."/>
            <person name="Gaskell J."/>
            <person name="Glotzer D."/>
            <person name="Gorecki P."/>
            <person name="Heitman J."/>
            <person name="Hesse C."/>
            <person name="Hori C."/>
            <person name="Igarashi K."/>
            <person name="Jurgens J.A."/>
            <person name="Kallen N."/>
            <person name="Kersten P."/>
            <person name="Kohler A."/>
            <person name="Kuees U."/>
            <person name="Kumar T.K.A."/>
            <person name="Kuo A."/>
            <person name="LaButti K."/>
            <person name="Larrondo L.F."/>
            <person name="Lindquist E."/>
            <person name="Ling A."/>
            <person name="Lombard V."/>
            <person name="Lucas S."/>
            <person name="Lundell T."/>
            <person name="Martin R."/>
            <person name="McLaughlin D.J."/>
            <person name="Morgenstern I."/>
            <person name="Morin E."/>
            <person name="Murat C."/>
            <person name="Nagy L.G."/>
            <person name="Nolan M."/>
            <person name="Ohm R.A."/>
            <person name="Patyshakuliyeva A."/>
            <person name="Rokas A."/>
            <person name="Ruiz-Duenas F.J."/>
            <person name="Sabat G."/>
            <person name="Salamov A."/>
            <person name="Samejima M."/>
            <person name="Schmutz J."/>
            <person name="Slot J.C."/>
            <person name="St John F."/>
            <person name="Stenlid J."/>
            <person name="Sun H."/>
            <person name="Sun S."/>
            <person name="Syed K."/>
            <person name="Tsang A."/>
            <person name="Wiebenga A."/>
            <person name="Young D."/>
            <person name="Pisabarro A."/>
            <person name="Eastwood D.C."/>
            <person name="Martin F."/>
            <person name="Cullen D."/>
            <person name="Grigoriev I.V."/>
            <person name="Hibbett D.S."/>
        </authorList>
    </citation>
    <scope>NUCLEOTIDE SEQUENCE [LARGE SCALE GENOMIC DNA]</scope>
    <source>
        <strain evidence="2 3">DJM-731 SS1</strain>
    </source>
</reference>
<keyword evidence="3" id="KW-1185">Reference proteome</keyword>
<dbReference type="GeneID" id="63687945"/>
<proteinExistence type="predicted"/>
<feature type="compositionally biased region" description="Basic and acidic residues" evidence="1">
    <location>
        <begin position="275"/>
        <end position="297"/>
    </location>
</feature>
<dbReference type="OrthoDB" id="3269842at2759"/>
<dbReference type="HOGENOM" id="CLU_614780_0_0_1"/>
<dbReference type="EMBL" id="JH795864">
    <property type="protein sequence ID" value="EJU01485.1"/>
    <property type="molecule type" value="Genomic_DNA"/>
</dbReference>
<evidence type="ECO:0000256" key="1">
    <source>
        <dbReference type="SAM" id="MobiDB-lite"/>
    </source>
</evidence>
<organism evidence="2 3">
    <name type="scientific">Dacryopinax primogenitus (strain DJM 731)</name>
    <name type="common">Brown rot fungus</name>
    <dbReference type="NCBI Taxonomy" id="1858805"/>
    <lineage>
        <taxon>Eukaryota</taxon>
        <taxon>Fungi</taxon>
        <taxon>Dikarya</taxon>
        <taxon>Basidiomycota</taxon>
        <taxon>Agaricomycotina</taxon>
        <taxon>Dacrymycetes</taxon>
        <taxon>Dacrymycetales</taxon>
        <taxon>Dacrymycetaceae</taxon>
        <taxon>Dacryopinax</taxon>
    </lineage>
</organism>
<feature type="compositionally biased region" description="Basic and acidic residues" evidence="1">
    <location>
        <begin position="140"/>
        <end position="162"/>
    </location>
</feature>
<evidence type="ECO:0000313" key="2">
    <source>
        <dbReference type="EMBL" id="EJU01485.1"/>
    </source>
</evidence>
<dbReference type="Proteomes" id="UP000030653">
    <property type="component" value="Unassembled WGS sequence"/>
</dbReference>
<feature type="compositionally biased region" description="Low complexity" evidence="1">
    <location>
        <begin position="258"/>
        <end position="270"/>
    </location>
</feature>
<protein>
    <submittedName>
        <fullName evidence="2">Uncharacterized protein</fullName>
    </submittedName>
</protein>
<name>M5G007_DACPD</name>
<feature type="non-terminal residue" evidence="2">
    <location>
        <position position="446"/>
    </location>
</feature>
<evidence type="ECO:0000313" key="3">
    <source>
        <dbReference type="Proteomes" id="UP000030653"/>
    </source>
</evidence>
<feature type="compositionally biased region" description="Basic and acidic residues" evidence="1">
    <location>
        <begin position="171"/>
        <end position="182"/>
    </location>
</feature>
<sequence length="446" mass="48021">MPYPYSYPQPAQTMAHHLPGAQPPPRASPSGPRRESVGAPPPKPLGLPENRDFFAPPVSGNGKGKGNGRVTPQNDPHRRGMYIPGSPGEGSESGDETYGLEDDPWGDRKGRSGGGGIMGAVAGYVTGKQGRMTDEEIELEARRAKEESRREAERILASERNGRKVSQSPNEIDRQNMEDEVLRMLQSSGPPVTNPQAPAPTTPSTPKSGNPSWWTAARARLTPNKDRSLQPQLDETGKELTPAQQIALESRRLRKRSGSAGAAGAQKGTSWFSSRSEDKDKDKEGKAWPAKGDKADDPAFALLNGTAGRMSLDGPPTTGPPDHSRPRTQSLPPPRPSQASGGLSAPGTPLHAPPPLGNQRSPAPSFLSAAPRSPYLSHTPTGALNIPESVQSMAARLEKLERWTVAHVRALEDRMREVEEYIVGRESAWDGAEQGVRQLRHGLEEL</sequence>
<feature type="region of interest" description="Disordered" evidence="1">
    <location>
        <begin position="1"/>
        <end position="118"/>
    </location>
</feature>
<dbReference type="AlphaFoldDB" id="M5G007"/>
<feature type="compositionally biased region" description="Acidic residues" evidence="1">
    <location>
        <begin position="92"/>
        <end position="104"/>
    </location>
</feature>
<feature type="region of interest" description="Disordered" evidence="1">
    <location>
        <begin position="140"/>
        <end position="384"/>
    </location>
</feature>
<dbReference type="RefSeq" id="XP_040628382.1">
    <property type="nucleotide sequence ID" value="XM_040772883.1"/>
</dbReference>